<dbReference type="GO" id="GO:0006364">
    <property type="term" value="P:rRNA processing"/>
    <property type="evidence" value="ECO:0007669"/>
    <property type="project" value="InterPro"/>
</dbReference>
<keyword evidence="4" id="KW-0413">Isomerase</keyword>
<evidence type="ECO:0000256" key="2">
    <source>
        <dbReference type="ARBA" id="ARBA00013194"/>
    </source>
</evidence>
<dbReference type="Gene3D" id="3.10.50.40">
    <property type="match status" value="1"/>
</dbReference>
<protein>
    <recommendedName>
        <fullName evidence="2">peptidylprolyl isomerase</fullName>
        <ecNumber evidence="2">5.2.1.8</ecNumber>
    </recommendedName>
</protein>
<evidence type="ECO:0000313" key="7">
    <source>
        <dbReference type="Proteomes" id="UP000694394"/>
    </source>
</evidence>
<evidence type="ECO:0000256" key="5">
    <source>
        <dbReference type="SAM" id="MobiDB-lite"/>
    </source>
</evidence>
<dbReference type="PANTHER" id="PTHR45995">
    <property type="match status" value="1"/>
</dbReference>
<reference evidence="6" key="2">
    <citation type="submission" date="2025-08" db="UniProtKB">
        <authorList>
            <consortium name="Ensembl"/>
        </authorList>
    </citation>
    <scope>IDENTIFICATION</scope>
</reference>
<keyword evidence="3" id="KW-0697">Rotamase</keyword>
<dbReference type="GO" id="GO:0003755">
    <property type="term" value="F:peptidyl-prolyl cis-trans isomerase activity"/>
    <property type="evidence" value="ECO:0007669"/>
    <property type="project" value="UniProtKB-KW"/>
</dbReference>
<proteinExistence type="predicted"/>
<dbReference type="GeneTree" id="ENSGT00940000163842"/>
<dbReference type="Proteomes" id="UP000694394">
    <property type="component" value="Chromosome 10"/>
</dbReference>
<accession>A0A8C5Y905</accession>
<evidence type="ECO:0000256" key="1">
    <source>
        <dbReference type="ARBA" id="ARBA00000971"/>
    </source>
</evidence>
<evidence type="ECO:0000256" key="3">
    <source>
        <dbReference type="ARBA" id="ARBA00023110"/>
    </source>
</evidence>
<dbReference type="EC" id="5.2.1.8" evidence="2"/>
<sequence>IKNLNWQRKQLKVQQQVWKMLPKGKSGSRKGGKGGAASGSDSSDKKAQGPKGGGNAVKVRHILCEKHGKIMEAMEKLKSGMRFSEVAAQYSEDKARQGVCCTSVCGCCRKGPRAPSGGQ</sequence>
<name>A0A8C5Y905_MICMU</name>
<comment type="catalytic activity">
    <reaction evidence="1">
        <text>[protein]-peptidylproline (omega=180) = [protein]-peptidylproline (omega=0)</text>
        <dbReference type="Rhea" id="RHEA:16237"/>
        <dbReference type="Rhea" id="RHEA-COMP:10747"/>
        <dbReference type="Rhea" id="RHEA-COMP:10748"/>
        <dbReference type="ChEBI" id="CHEBI:83833"/>
        <dbReference type="ChEBI" id="CHEBI:83834"/>
        <dbReference type="EC" id="5.2.1.8"/>
    </reaction>
</comment>
<reference evidence="6" key="3">
    <citation type="submission" date="2025-09" db="UniProtKB">
        <authorList>
            <consortium name="Ensembl"/>
        </authorList>
    </citation>
    <scope>IDENTIFICATION</scope>
</reference>
<dbReference type="Ensembl" id="ENSMICT00000065718.1">
    <property type="protein sequence ID" value="ENSMICP00000048113.1"/>
    <property type="gene ID" value="ENSMICG00000044764.1"/>
</dbReference>
<dbReference type="GO" id="GO:0003677">
    <property type="term" value="F:DNA binding"/>
    <property type="evidence" value="ECO:0007669"/>
    <property type="project" value="InterPro"/>
</dbReference>
<evidence type="ECO:0000256" key="4">
    <source>
        <dbReference type="ARBA" id="ARBA00023235"/>
    </source>
</evidence>
<dbReference type="InterPro" id="IPR043323">
    <property type="entry name" value="PIN4"/>
</dbReference>
<dbReference type="InterPro" id="IPR046357">
    <property type="entry name" value="PPIase_dom_sf"/>
</dbReference>
<keyword evidence="7" id="KW-1185">Reference proteome</keyword>
<organism evidence="6 7">
    <name type="scientific">Microcebus murinus</name>
    <name type="common">Gray mouse lemur</name>
    <name type="synonym">Lemur murinus</name>
    <dbReference type="NCBI Taxonomy" id="30608"/>
    <lineage>
        <taxon>Eukaryota</taxon>
        <taxon>Metazoa</taxon>
        <taxon>Chordata</taxon>
        <taxon>Craniata</taxon>
        <taxon>Vertebrata</taxon>
        <taxon>Euteleostomi</taxon>
        <taxon>Mammalia</taxon>
        <taxon>Eutheria</taxon>
        <taxon>Euarchontoglires</taxon>
        <taxon>Primates</taxon>
        <taxon>Strepsirrhini</taxon>
        <taxon>Lemuriformes</taxon>
        <taxon>Cheirogaleidae</taxon>
        <taxon>Microcebus</taxon>
    </lineage>
</organism>
<reference evidence="6" key="1">
    <citation type="submission" date="2016-12" db="EMBL/GenBank/DDBJ databases">
        <title>Mouse lemur reference genome and diversity panel.</title>
        <authorList>
            <person name="Harris R."/>
            <person name="Larsen P."/>
            <person name="Liu Y."/>
            <person name="Hughes D.S."/>
            <person name="Murali S."/>
            <person name="Raveendran M."/>
            <person name="Korchina V."/>
            <person name="Wang M."/>
            <person name="Jhangiani S."/>
            <person name="Bandaranaike D."/>
            <person name="Bellair M."/>
            <person name="Blankenburg K."/>
            <person name="Chao H."/>
            <person name="Dahdouli M."/>
            <person name="Dinh H."/>
            <person name="Doddapaneni H."/>
            <person name="English A."/>
            <person name="Firestine M."/>
            <person name="Gnanaolivu R."/>
            <person name="Gross S."/>
            <person name="Hernandez B."/>
            <person name="Javaid M."/>
            <person name="Jayaseelan J."/>
            <person name="Jones J."/>
            <person name="Khan Z."/>
            <person name="Kovar C."/>
            <person name="Kurapati P."/>
            <person name="Le B."/>
            <person name="Lee S."/>
            <person name="Li M."/>
            <person name="Mathew T."/>
            <person name="Narasimhan A."/>
            <person name="Ngo D."/>
            <person name="Nguyen L."/>
            <person name="Okwuonu G."/>
            <person name="Ongeri F."/>
            <person name="Osuji N."/>
            <person name="Pu L.-L."/>
            <person name="Puazo M."/>
            <person name="Quiroz J."/>
            <person name="Raj R."/>
            <person name="Rajbhandari K."/>
            <person name="Reid J.G."/>
            <person name="Santibanez J."/>
            <person name="Sexton D."/>
            <person name="Skinner E."/>
            <person name="Vee V."/>
            <person name="Weissenberger G."/>
            <person name="Wu Y."/>
            <person name="Xin Y."/>
            <person name="Han Y."/>
            <person name="Campbell C."/>
            <person name="Brown A."/>
            <person name="Sullivan B."/>
            <person name="Shelton J."/>
            <person name="Brown S."/>
            <person name="Dudchenko O."/>
            <person name="Machol I."/>
            <person name="Durand N."/>
            <person name="Shamim M."/>
            <person name="Lieberman A."/>
            <person name="Muzny D.M."/>
            <person name="Richards S."/>
            <person name="Yoder A."/>
            <person name="Worley K.C."/>
            <person name="Rogers J."/>
            <person name="Gibbs R.A."/>
        </authorList>
    </citation>
    <scope>NUCLEOTIDE SEQUENCE [LARGE SCALE GENOMIC DNA]</scope>
</reference>
<dbReference type="EMBL" id="ABDC03014457">
    <property type="status" value="NOT_ANNOTATED_CDS"/>
    <property type="molecule type" value="Genomic_DNA"/>
</dbReference>
<dbReference type="SUPFAM" id="SSF54534">
    <property type="entry name" value="FKBP-like"/>
    <property type="match status" value="1"/>
</dbReference>
<evidence type="ECO:0000313" key="6">
    <source>
        <dbReference type="Ensembl" id="ENSMICP00000048113.1"/>
    </source>
</evidence>
<feature type="region of interest" description="Disordered" evidence="5">
    <location>
        <begin position="19"/>
        <end position="58"/>
    </location>
</feature>
<dbReference type="AlphaFoldDB" id="A0A8C5Y905"/>